<dbReference type="OrthoDB" id="9765378at2"/>
<organism evidence="1 2">
    <name type="scientific">Mesobacillus zeae</name>
    <dbReference type="NCBI Taxonomy" id="1917180"/>
    <lineage>
        <taxon>Bacteria</taxon>
        <taxon>Bacillati</taxon>
        <taxon>Bacillota</taxon>
        <taxon>Bacilli</taxon>
        <taxon>Bacillales</taxon>
        <taxon>Bacillaceae</taxon>
        <taxon>Mesobacillus</taxon>
    </lineage>
</organism>
<proteinExistence type="predicted"/>
<keyword evidence="2" id="KW-1185">Reference proteome</keyword>
<dbReference type="AlphaFoldDB" id="A0A398AXV0"/>
<dbReference type="EMBL" id="QWVT01000057">
    <property type="protein sequence ID" value="RID81568.1"/>
    <property type="molecule type" value="Genomic_DNA"/>
</dbReference>
<evidence type="ECO:0000313" key="2">
    <source>
        <dbReference type="Proteomes" id="UP000265816"/>
    </source>
</evidence>
<evidence type="ECO:0000313" key="1">
    <source>
        <dbReference type="EMBL" id="RID81568.1"/>
    </source>
</evidence>
<dbReference type="RefSeq" id="WP_119114867.1">
    <property type="nucleotide sequence ID" value="NZ_JABUHL010000031.1"/>
</dbReference>
<reference evidence="1 2" key="1">
    <citation type="submission" date="2018-08" db="EMBL/GenBank/DDBJ databases">
        <title>Bacillus jemisoniae sp. nov., Bacillus chryseoplanitiae sp. nov., Bacillus resnikiae sp. nov., and Bacillus frankliniae sp. nov., isolated from Viking spacecraft and associated surfaces.</title>
        <authorList>
            <person name="Seuylemezian A."/>
            <person name="Vaishampayan P."/>
        </authorList>
    </citation>
    <scope>NUCLEOTIDE SEQUENCE [LARGE SCALE GENOMIC DNA]</scope>
    <source>
        <strain evidence="1 2">JJ-247</strain>
    </source>
</reference>
<protein>
    <submittedName>
        <fullName evidence="1">Uncharacterized protein</fullName>
    </submittedName>
</protein>
<gene>
    <name evidence="1" type="ORF">D1970_21350</name>
</gene>
<dbReference type="Proteomes" id="UP000265816">
    <property type="component" value="Unassembled WGS sequence"/>
</dbReference>
<comment type="caution">
    <text evidence="1">The sequence shown here is derived from an EMBL/GenBank/DDBJ whole genome shotgun (WGS) entry which is preliminary data.</text>
</comment>
<accession>A0A398AXV0</accession>
<name>A0A398AXV0_9BACI</name>
<sequence>MFEGNLEEFQAKSSFTENAKKLAMQMGFKISNNVLASWEKHGQERVIVVLEQVKGKPRIKNHIGYITYLLNNNEKFKIKL</sequence>